<evidence type="ECO:0000313" key="11">
    <source>
        <dbReference type="Proteomes" id="UP001595075"/>
    </source>
</evidence>
<keyword evidence="1" id="KW-0479">Metal-binding</keyword>
<dbReference type="Pfam" id="PF00172">
    <property type="entry name" value="Zn_clus"/>
    <property type="match status" value="1"/>
</dbReference>
<feature type="domain" description="Zn(2)-C6 fungal-type" evidence="8">
    <location>
        <begin position="127"/>
        <end position="156"/>
    </location>
</feature>
<dbReference type="PROSITE" id="PS50048">
    <property type="entry name" value="ZN2_CY6_FUNGAL_2"/>
    <property type="match status" value="1"/>
</dbReference>
<comment type="caution">
    <text evidence="10">The sequence shown here is derived from an EMBL/GenBank/DDBJ whole genome shotgun (WGS) entry which is preliminary data.</text>
</comment>
<evidence type="ECO:0000259" key="8">
    <source>
        <dbReference type="PROSITE" id="PS50048"/>
    </source>
</evidence>
<evidence type="ECO:0000256" key="1">
    <source>
        <dbReference type="ARBA" id="ARBA00022723"/>
    </source>
</evidence>
<dbReference type="PANTHER" id="PTHR47660:SF2">
    <property type="entry name" value="TRANSCRIPTION FACTOR WITH C2H2 AND ZN(2)-CYS(6) DNA BINDING DOMAIN (EUROFUNG)"/>
    <property type="match status" value="1"/>
</dbReference>
<dbReference type="InterPro" id="IPR001138">
    <property type="entry name" value="Zn2Cys6_DnaBD"/>
</dbReference>
<dbReference type="SMART" id="SM00066">
    <property type="entry name" value="GAL4"/>
    <property type="match status" value="1"/>
</dbReference>
<dbReference type="PROSITE" id="PS00463">
    <property type="entry name" value="ZN2_CY6_FUNGAL_1"/>
    <property type="match status" value="1"/>
</dbReference>
<dbReference type="Gene3D" id="3.30.160.60">
    <property type="entry name" value="Classic Zinc Finger"/>
    <property type="match status" value="2"/>
</dbReference>
<organism evidence="10 11">
    <name type="scientific">Oculimacula yallundae</name>
    <dbReference type="NCBI Taxonomy" id="86028"/>
    <lineage>
        <taxon>Eukaryota</taxon>
        <taxon>Fungi</taxon>
        <taxon>Dikarya</taxon>
        <taxon>Ascomycota</taxon>
        <taxon>Pezizomycotina</taxon>
        <taxon>Leotiomycetes</taxon>
        <taxon>Helotiales</taxon>
        <taxon>Ploettnerulaceae</taxon>
        <taxon>Oculimacula</taxon>
    </lineage>
</organism>
<dbReference type="PROSITE" id="PS00028">
    <property type="entry name" value="ZINC_FINGER_C2H2_1"/>
    <property type="match status" value="2"/>
</dbReference>
<dbReference type="InterPro" id="IPR007219">
    <property type="entry name" value="XnlR_reg_dom"/>
</dbReference>
<dbReference type="SUPFAM" id="SSF57667">
    <property type="entry name" value="beta-beta-alpha zinc fingers"/>
    <property type="match status" value="1"/>
</dbReference>
<evidence type="ECO:0000256" key="3">
    <source>
        <dbReference type="ARBA" id="ARBA00023015"/>
    </source>
</evidence>
<accession>A0ABR4C940</accession>
<evidence type="ECO:0000256" key="4">
    <source>
        <dbReference type="ARBA" id="ARBA00023163"/>
    </source>
</evidence>
<dbReference type="Gene3D" id="4.10.240.10">
    <property type="entry name" value="Zn(2)-C6 fungal-type DNA-binding domain"/>
    <property type="match status" value="1"/>
</dbReference>
<dbReference type="InterPro" id="IPR013087">
    <property type="entry name" value="Znf_C2H2_type"/>
</dbReference>
<feature type="region of interest" description="Disordered" evidence="7">
    <location>
        <begin position="1"/>
        <end position="27"/>
    </location>
</feature>
<feature type="domain" description="C2H2-type" evidence="9">
    <location>
        <begin position="83"/>
        <end position="110"/>
    </location>
</feature>
<keyword evidence="4" id="KW-0804">Transcription</keyword>
<reference evidence="10 11" key="1">
    <citation type="journal article" date="2024" name="Commun. Biol.">
        <title>Comparative genomic analysis of thermophilic fungi reveals convergent evolutionary adaptations and gene losses.</title>
        <authorList>
            <person name="Steindorff A.S."/>
            <person name="Aguilar-Pontes M.V."/>
            <person name="Robinson A.J."/>
            <person name="Andreopoulos B."/>
            <person name="LaButti K."/>
            <person name="Kuo A."/>
            <person name="Mondo S."/>
            <person name="Riley R."/>
            <person name="Otillar R."/>
            <person name="Haridas S."/>
            <person name="Lipzen A."/>
            <person name="Grimwood J."/>
            <person name="Schmutz J."/>
            <person name="Clum A."/>
            <person name="Reid I.D."/>
            <person name="Moisan M.C."/>
            <person name="Butler G."/>
            <person name="Nguyen T.T.M."/>
            <person name="Dewar K."/>
            <person name="Conant G."/>
            <person name="Drula E."/>
            <person name="Henrissat B."/>
            <person name="Hansel C."/>
            <person name="Singer S."/>
            <person name="Hutchinson M.I."/>
            <person name="de Vries R.P."/>
            <person name="Natvig D.O."/>
            <person name="Powell A.J."/>
            <person name="Tsang A."/>
            <person name="Grigoriev I.V."/>
        </authorList>
    </citation>
    <scope>NUCLEOTIDE SEQUENCE [LARGE SCALE GENOMIC DNA]</scope>
    <source>
        <strain evidence="10 11">CBS 494.80</strain>
    </source>
</reference>
<dbReference type="PANTHER" id="PTHR47660">
    <property type="entry name" value="TRANSCRIPTION FACTOR WITH C2H2 AND ZN(2)-CYS(6) DNA BINDING DOMAIN (EUROFUNG)-RELATED-RELATED"/>
    <property type="match status" value="1"/>
</dbReference>
<gene>
    <name evidence="10" type="ORF">VTL71DRAFT_2248</name>
</gene>
<dbReference type="EMBL" id="JAZHXI010000011">
    <property type="protein sequence ID" value="KAL2066177.1"/>
    <property type="molecule type" value="Genomic_DNA"/>
</dbReference>
<dbReference type="InterPro" id="IPR036236">
    <property type="entry name" value="Znf_C2H2_sf"/>
</dbReference>
<feature type="region of interest" description="Disordered" evidence="7">
    <location>
        <begin position="279"/>
        <end position="307"/>
    </location>
</feature>
<dbReference type="Proteomes" id="UP001595075">
    <property type="component" value="Unassembled WGS sequence"/>
</dbReference>
<feature type="domain" description="C2H2-type" evidence="9">
    <location>
        <begin position="55"/>
        <end position="82"/>
    </location>
</feature>
<dbReference type="Pfam" id="PF04082">
    <property type="entry name" value="Fungal_trans"/>
    <property type="match status" value="1"/>
</dbReference>
<dbReference type="InterPro" id="IPR036864">
    <property type="entry name" value="Zn2-C6_fun-type_DNA-bd_sf"/>
</dbReference>
<sequence length="918" mass="102079">MEHATSPGAAIEAHQTRSQAAQSSQSGTIEWQTLLSTENGNVGNDNTSGSTSSGHQCRICHRTYERADHLNRHLKSHENARPYQCSQCQKSFNRVDLLNRHVATHERSSVGGTGKPLIRRTDRAGQACIACAAAKARCGDQKPCRRCETKGIACETTTQTHPLVRQTSSIPDASNSARGSNGIDDYHGQSDHVDTISFPADLSTYGIENNHKYMDNAFELGTQAYGIGALPGNTATTNLDFMTEDMLFFPNPSDFNNQNLDFGFIDFNFDDVQLDTSMSFPKEKPAGQGLNAEPVKRPSRSLTRDPSRAHAAFARSPWLWTPAHKDRFLNDQENLAVDEEHIPSTLTPGSIISIPGSQSYESPSIDNRLRDKMFSLICRINNPTQTVPNFPSLDILNHVIRAFFVRQSYQVENFIHVPTFSTADSHPEFLLALIASGSTVISVPAVWKMGLVIQDVVRITVGELWEKNNSNTRALQPLQAFMLCLDTGLWSGFQRQMEIAESFGQPLVTMMRRGGILGSSLDTHALVPKESDEGQALEIKWRKWSQRESFKRLVIRLFLHDTRASVVLQKGALISFAELSFSLPSSRALFLASSAIEWKALCLENRTPQWRPPPRLLDALHDTTILDDLHDECDVSLCYTAILHGFWGQIWAYLESCKFHLTGHSKLDSAHQLWLTTQHRELCRDIEHFQLSLSRASKHQPDLIMTVELFLMVLYVSPEELQRFAGKGGEEAAVQVIPILEQWASTAHARKAVWHAGQVFRAAAQMPPAGLRDFFAIAVYFASLTLWTYSSLCPSSSRHGSERPKSRLSHLQDTTSMAVVDGPETRETRAFISGHLDSPALTAVRAVEPILESLGGVTTVRLVEPNAALKIARDLYRGNFPVMDGPLPPLVENMGNLMRDLSSLPDSRFSRCASPADR</sequence>
<dbReference type="SMART" id="SM00355">
    <property type="entry name" value="ZnF_C2H2"/>
    <property type="match status" value="2"/>
</dbReference>
<keyword evidence="6" id="KW-0863">Zinc-finger</keyword>
<evidence type="ECO:0000256" key="2">
    <source>
        <dbReference type="ARBA" id="ARBA00022833"/>
    </source>
</evidence>
<dbReference type="Pfam" id="PF00096">
    <property type="entry name" value="zf-C2H2"/>
    <property type="match status" value="2"/>
</dbReference>
<protein>
    <submittedName>
        <fullName evidence="10">Uncharacterized protein</fullName>
    </submittedName>
</protein>
<keyword evidence="3" id="KW-0805">Transcription regulation</keyword>
<evidence type="ECO:0000259" key="9">
    <source>
        <dbReference type="PROSITE" id="PS50157"/>
    </source>
</evidence>
<evidence type="ECO:0000256" key="5">
    <source>
        <dbReference type="ARBA" id="ARBA00023242"/>
    </source>
</evidence>
<proteinExistence type="predicted"/>
<keyword evidence="5" id="KW-0539">Nucleus</keyword>
<keyword evidence="2" id="KW-0862">Zinc</keyword>
<dbReference type="SUPFAM" id="SSF57701">
    <property type="entry name" value="Zn2/Cys6 DNA-binding domain"/>
    <property type="match status" value="1"/>
</dbReference>
<feature type="non-terminal residue" evidence="10">
    <location>
        <position position="918"/>
    </location>
</feature>
<evidence type="ECO:0000256" key="7">
    <source>
        <dbReference type="SAM" id="MobiDB-lite"/>
    </source>
</evidence>
<evidence type="ECO:0000256" key="6">
    <source>
        <dbReference type="PROSITE-ProRule" id="PRU00042"/>
    </source>
</evidence>
<evidence type="ECO:0000313" key="10">
    <source>
        <dbReference type="EMBL" id="KAL2066177.1"/>
    </source>
</evidence>
<name>A0ABR4C940_9HELO</name>
<dbReference type="PROSITE" id="PS50157">
    <property type="entry name" value="ZINC_FINGER_C2H2_2"/>
    <property type="match status" value="2"/>
</dbReference>
<keyword evidence="11" id="KW-1185">Reference proteome</keyword>